<name>A0A9D2RPK4_9MICO</name>
<feature type="active site" description="Tele-phosphohistidine intermediate" evidence="1">
    <location>
        <position position="20"/>
    </location>
</feature>
<feature type="binding site" evidence="2">
    <location>
        <position position="69"/>
    </location>
    <ligand>
        <name>substrate</name>
    </ligand>
</feature>
<dbReference type="PANTHER" id="PTHR48100">
    <property type="entry name" value="BROAD-SPECIFICITY PHOSPHATASE YOR283W-RELATED"/>
    <property type="match status" value="1"/>
</dbReference>
<dbReference type="GO" id="GO:0016791">
    <property type="term" value="F:phosphatase activity"/>
    <property type="evidence" value="ECO:0007669"/>
    <property type="project" value="TreeGrafter"/>
</dbReference>
<accession>A0A9D2RPK4</accession>
<evidence type="ECO:0000256" key="1">
    <source>
        <dbReference type="PIRSR" id="PIRSR613078-1"/>
    </source>
</evidence>
<evidence type="ECO:0000256" key="2">
    <source>
        <dbReference type="PIRSR" id="PIRSR613078-2"/>
    </source>
</evidence>
<dbReference type="InterPro" id="IPR029033">
    <property type="entry name" value="His_PPase_superfam"/>
</dbReference>
<evidence type="ECO:0000313" key="3">
    <source>
        <dbReference type="EMBL" id="HJB11018.1"/>
    </source>
</evidence>
<protein>
    <submittedName>
        <fullName evidence="3">Histidine phosphatase family protein</fullName>
    </submittedName>
</protein>
<dbReference type="GO" id="GO:0005737">
    <property type="term" value="C:cytoplasm"/>
    <property type="evidence" value="ECO:0007669"/>
    <property type="project" value="TreeGrafter"/>
</dbReference>
<dbReference type="SUPFAM" id="SSF53254">
    <property type="entry name" value="Phosphoglycerate mutase-like"/>
    <property type="match status" value="1"/>
</dbReference>
<dbReference type="Proteomes" id="UP000823823">
    <property type="component" value="Unassembled WGS sequence"/>
</dbReference>
<dbReference type="InterPro" id="IPR013078">
    <property type="entry name" value="His_Pase_superF_clade-1"/>
</dbReference>
<dbReference type="SMART" id="SM00855">
    <property type="entry name" value="PGAM"/>
    <property type="match status" value="1"/>
</dbReference>
<proteinExistence type="predicted"/>
<dbReference type="InterPro" id="IPR050275">
    <property type="entry name" value="PGM_Phosphatase"/>
</dbReference>
<dbReference type="EMBL" id="DWZH01000087">
    <property type="protein sequence ID" value="HJB11018.1"/>
    <property type="molecule type" value="Genomic_DNA"/>
</dbReference>
<evidence type="ECO:0000313" key="4">
    <source>
        <dbReference type="Proteomes" id="UP000823823"/>
    </source>
</evidence>
<dbReference type="CDD" id="cd07067">
    <property type="entry name" value="HP_PGM_like"/>
    <property type="match status" value="1"/>
</dbReference>
<organism evidence="3 4">
    <name type="scientific">Candidatus Brachybacterium merdavium</name>
    <dbReference type="NCBI Taxonomy" id="2838513"/>
    <lineage>
        <taxon>Bacteria</taxon>
        <taxon>Bacillati</taxon>
        <taxon>Actinomycetota</taxon>
        <taxon>Actinomycetes</taxon>
        <taxon>Micrococcales</taxon>
        <taxon>Dermabacteraceae</taxon>
        <taxon>Brachybacterium</taxon>
    </lineage>
</organism>
<feature type="binding site" evidence="2">
    <location>
        <begin position="19"/>
        <end position="26"/>
    </location>
    <ligand>
        <name>substrate</name>
    </ligand>
</feature>
<reference evidence="3" key="2">
    <citation type="submission" date="2021-04" db="EMBL/GenBank/DDBJ databases">
        <authorList>
            <person name="Gilroy R."/>
        </authorList>
    </citation>
    <scope>NUCLEOTIDE SEQUENCE</scope>
    <source>
        <strain evidence="3">ChiHjej13B12-24818</strain>
    </source>
</reference>
<feature type="active site" description="Proton donor/acceptor" evidence="1">
    <location>
        <position position="93"/>
    </location>
</feature>
<dbReference type="Pfam" id="PF00300">
    <property type="entry name" value="His_Phos_1"/>
    <property type="match status" value="1"/>
</dbReference>
<comment type="caution">
    <text evidence="3">The sequence shown here is derived from an EMBL/GenBank/DDBJ whole genome shotgun (WGS) entry which is preliminary data.</text>
</comment>
<dbReference type="Gene3D" id="3.40.50.1240">
    <property type="entry name" value="Phosphoglycerate mutase-like"/>
    <property type="match status" value="1"/>
</dbReference>
<dbReference type="PROSITE" id="PS00175">
    <property type="entry name" value="PG_MUTASE"/>
    <property type="match status" value="1"/>
</dbReference>
<reference evidence="3" key="1">
    <citation type="journal article" date="2021" name="PeerJ">
        <title>Extensive microbial diversity within the chicken gut microbiome revealed by metagenomics and culture.</title>
        <authorList>
            <person name="Gilroy R."/>
            <person name="Ravi A."/>
            <person name="Getino M."/>
            <person name="Pursley I."/>
            <person name="Horton D.L."/>
            <person name="Alikhan N.F."/>
            <person name="Baker D."/>
            <person name="Gharbi K."/>
            <person name="Hall N."/>
            <person name="Watson M."/>
            <person name="Adriaenssens E.M."/>
            <person name="Foster-Nyarko E."/>
            <person name="Jarju S."/>
            <person name="Secka A."/>
            <person name="Antonio M."/>
            <person name="Oren A."/>
            <person name="Chaudhuri R.R."/>
            <person name="La Ragione R."/>
            <person name="Hildebrand F."/>
            <person name="Pallen M.J."/>
        </authorList>
    </citation>
    <scope>NUCLEOTIDE SEQUENCE</scope>
    <source>
        <strain evidence="3">ChiHjej13B12-24818</strain>
    </source>
</reference>
<dbReference type="InterPro" id="IPR001345">
    <property type="entry name" value="PG/BPGM_mutase_AS"/>
</dbReference>
<dbReference type="PANTHER" id="PTHR48100:SF62">
    <property type="entry name" value="GLUCOSYL-3-PHOSPHOGLYCERATE PHOSPHATASE"/>
    <property type="match status" value="1"/>
</dbReference>
<dbReference type="AlphaFoldDB" id="A0A9D2RPK4"/>
<sequence length="217" mass="23589">MKPAAAPSGHVRTRLILVRHGQTEYNREARLQGQIDIPLNVTGRRQAAVLAATVAENPPDMIISSPLSRAYDTARIVGEASGLDVHIDEAFLERGFGEWEGLKGEEIRRHWPHEHADWRAHRGVHGLDVEGRPAVADRVASACHQLVAENTGRTVMVMSHGAAITLGITAMLGLETSGFRGISGLENCHRSVIEPLAADTSGQLMRLVSHNLPPDFI</sequence>
<gene>
    <name evidence="3" type="ORF">H9786_10910</name>
</gene>